<keyword evidence="3" id="KW-1185">Reference proteome</keyword>
<evidence type="ECO:0000313" key="2">
    <source>
        <dbReference type="EMBL" id="ORY09947.1"/>
    </source>
</evidence>
<evidence type="ECO:0000259" key="1">
    <source>
        <dbReference type="Pfam" id="PF06985"/>
    </source>
</evidence>
<reference evidence="2 3" key="1">
    <citation type="submission" date="2016-07" db="EMBL/GenBank/DDBJ databases">
        <title>Pervasive Adenine N6-methylation of Active Genes in Fungi.</title>
        <authorList>
            <consortium name="DOE Joint Genome Institute"/>
            <person name="Mondo S.J."/>
            <person name="Dannebaum R.O."/>
            <person name="Kuo R.C."/>
            <person name="Labutti K."/>
            <person name="Haridas S."/>
            <person name="Kuo A."/>
            <person name="Salamov A."/>
            <person name="Ahrendt S.R."/>
            <person name="Lipzen A."/>
            <person name="Sullivan W."/>
            <person name="Andreopoulos W.B."/>
            <person name="Clum A."/>
            <person name="Lindquist E."/>
            <person name="Daum C."/>
            <person name="Ramamoorthy G.K."/>
            <person name="Gryganskyi A."/>
            <person name="Culley D."/>
            <person name="Magnuson J.K."/>
            <person name="James T.Y."/>
            <person name="O'Malley M.A."/>
            <person name="Stajich J.E."/>
            <person name="Spatafora J.W."/>
            <person name="Visel A."/>
            <person name="Grigoriev I.V."/>
        </authorList>
    </citation>
    <scope>NUCLEOTIDE SEQUENCE [LARGE SCALE GENOMIC DNA]</scope>
    <source>
        <strain evidence="2 3">CBS 115471</strain>
    </source>
</reference>
<proteinExistence type="predicted"/>
<dbReference type="Proteomes" id="UP000193144">
    <property type="component" value="Unassembled WGS sequence"/>
</dbReference>
<sequence>MMSIYSPLPDDHIRIIELQPGERDDSLVCNLIPVSTQPWPDYETISDVWGDPNITRPICCNSESLPITRNLGHALRALRHHNRCRRLWADAICINQRDLRERDQRVRLMHWVYANAQQVVNWLGLDNGSAKVAAEFIASVSKAYWSYAWDKESWGEGLVIKSFKSNRVSWDALADILDRALLERVWVIQELGRALKAMLRCSDIEIPWENLTRTAALLGLHCRVTSQSLNARFAHVMLIERMFLMYNHIGNHFG</sequence>
<feature type="non-terminal residue" evidence="2">
    <location>
        <position position="254"/>
    </location>
</feature>
<dbReference type="OrthoDB" id="2157530at2759"/>
<feature type="domain" description="Heterokaryon incompatibility" evidence="1">
    <location>
        <begin position="42"/>
        <end position="190"/>
    </location>
</feature>
<dbReference type="PANTHER" id="PTHR24148:SF82">
    <property type="entry name" value="HETEROKARYON INCOMPATIBILITY DOMAIN-CONTAINING PROTEIN"/>
    <property type="match status" value="1"/>
</dbReference>
<accession>A0A1Y1ZIT9</accession>
<evidence type="ECO:0000313" key="3">
    <source>
        <dbReference type="Proteomes" id="UP000193144"/>
    </source>
</evidence>
<name>A0A1Y1ZIT9_9PLEO</name>
<dbReference type="AlphaFoldDB" id="A0A1Y1ZIT9"/>
<dbReference type="STRING" id="1231657.A0A1Y1ZIT9"/>
<gene>
    <name evidence="2" type="ORF">BCR34DRAFT_358212</name>
</gene>
<dbReference type="PANTHER" id="PTHR24148">
    <property type="entry name" value="ANKYRIN REPEAT DOMAIN-CONTAINING PROTEIN 39 HOMOLOG-RELATED"/>
    <property type="match status" value="1"/>
</dbReference>
<dbReference type="Pfam" id="PF06985">
    <property type="entry name" value="HET"/>
    <property type="match status" value="1"/>
</dbReference>
<dbReference type="InterPro" id="IPR010730">
    <property type="entry name" value="HET"/>
</dbReference>
<comment type="caution">
    <text evidence="2">The sequence shown here is derived from an EMBL/GenBank/DDBJ whole genome shotgun (WGS) entry which is preliminary data.</text>
</comment>
<dbReference type="EMBL" id="MCFA01000079">
    <property type="protein sequence ID" value="ORY09947.1"/>
    <property type="molecule type" value="Genomic_DNA"/>
</dbReference>
<organism evidence="2 3">
    <name type="scientific">Clohesyomyces aquaticus</name>
    <dbReference type="NCBI Taxonomy" id="1231657"/>
    <lineage>
        <taxon>Eukaryota</taxon>
        <taxon>Fungi</taxon>
        <taxon>Dikarya</taxon>
        <taxon>Ascomycota</taxon>
        <taxon>Pezizomycotina</taxon>
        <taxon>Dothideomycetes</taxon>
        <taxon>Pleosporomycetidae</taxon>
        <taxon>Pleosporales</taxon>
        <taxon>Lindgomycetaceae</taxon>
        <taxon>Clohesyomyces</taxon>
    </lineage>
</organism>
<protein>
    <submittedName>
        <fullName evidence="2">Heterokaryon incompatibility protein-domain-containing protein</fullName>
    </submittedName>
</protein>
<dbReference type="InterPro" id="IPR052895">
    <property type="entry name" value="HetReg/Transcr_Mod"/>
</dbReference>